<keyword evidence="6" id="KW-0808">Transferase</keyword>
<dbReference type="GO" id="GO:0005524">
    <property type="term" value="F:ATP binding"/>
    <property type="evidence" value="ECO:0007669"/>
    <property type="project" value="UniProtKB-KW"/>
</dbReference>
<evidence type="ECO:0000256" key="7">
    <source>
        <dbReference type="ARBA" id="ARBA00022741"/>
    </source>
</evidence>
<comment type="catalytic activity">
    <reaction evidence="1">
        <text>ATP + protein L-histidine = ADP + protein N-phospho-L-histidine.</text>
        <dbReference type="EC" id="2.7.13.3"/>
    </reaction>
</comment>
<keyword evidence="21" id="KW-1185">Reference proteome</keyword>
<gene>
    <name evidence="20" type="ORF">CY0110_25346</name>
</gene>
<sequence length="1070" mass="122274">MNNYPSQTREKDKLIQDLQAEIIRLKADQKVALTMQETLRENEERWQLVVQGTNEGIWDWNLKTDEMFFSPRWKEMLGYGDQELPNHINTWKKLLHPQDTERVMKILADHFAKKTDHYSAEFRLKCQDGNYKWILSRGKALWDATGNLVRMAGSHTDISDRKDEQILLTSLIDCIPDLVFCKDSKGVYKMCNNAFETFAGRDRKDIIGKSDFELFPPEEALGFREQDRFMMLQKQSHRNEEWITYPNGKRRLVDTLKTPFCCPEGKLMGTIGISRDITDRKQKEEAIKKQAERDALLSNIARQLIDQDLTTAVNFILESLGKFTKCDRSYIIRYFPEEKAWSMLHEWCNEYTPSTIHDSQNISLDVFPWFSKQLIEGKSICINRLEDFPPEATAEKEAYQNSLSPNLLVVPMMAGGQTVGYLGIDTNLYQKWTKEDVNLLKLVGELMAIAEARAIAEEAQNESQARFAGILDNANEAIISIDEQQKITLFNHAAEQIFGYISDEVLGQPFNLLIPPRFTDDHYQHIQTFQNTSETARQMGGRRPVFGQRKDGTEFLAEVSISKIKLRGKTIFTAIIRDITERKQAEEALKRAKEQADAANRAKSEFLASMSHELRTPLNAILGFTQVMQRDHSLKEEHKQNLDIIGRSGEHLLELINDILEMTKIEAGRTTLNKTQFDLYRLLDNLESMLHLKAEEKNLQLLFEKNPDLPQYIETDEGKLRQVLINLLGNAIKFTQEGGVILRIKTSQQSPNNQAIILTFEVEDTGPGIAIEEVDQLFEAFGQTETGRNSNEGTGLGLPISRKFVELMGGEISVSSILGRGSLFTFTIKATIVHGNTIKINKAPRRVIGLVPGQPKYRILAVDDRLESRILLVKLLSSMGFNVRQASNGQEALDLWEHWQPHLIWMDMRMPIIDGYKATRRIKATSRGQQTVIIALTASAFEEERNLVLSAGCDDFMRKPFREDVLWEKIAEHLGVEYIYEDSDEQNGSSQHSGVITPETTSKLQTLLQTMPPQWIEQLHQAALECSDDGILELINHIPSDSQPLAVVLQEWSENFLFDSVLELTQKTIK</sequence>
<comment type="subcellular location">
    <subcellularLocation>
        <location evidence="2">Membrane</location>
    </subcellularLocation>
</comment>
<dbReference type="SMART" id="SM00086">
    <property type="entry name" value="PAC"/>
    <property type="match status" value="3"/>
</dbReference>
<keyword evidence="7" id="KW-0547">Nucleotide-binding</keyword>
<dbReference type="InterPro" id="IPR029016">
    <property type="entry name" value="GAF-like_dom_sf"/>
</dbReference>
<dbReference type="Gene3D" id="3.30.565.10">
    <property type="entry name" value="Histidine kinase-like ATPase, C-terminal domain"/>
    <property type="match status" value="1"/>
</dbReference>
<dbReference type="SMART" id="SM00065">
    <property type="entry name" value="GAF"/>
    <property type="match status" value="1"/>
</dbReference>
<dbReference type="InterPro" id="IPR004358">
    <property type="entry name" value="Sig_transdc_His_kin-like_C"/>
</dbReference>
<dbReference type="CDD" id="cd16922">
    <property type="entry name" value="HATPase_EvgS-ArcB-TorS-like"/>
    <property type="match status" value="1"/>
</dbReference>
<dbReference type="InterPro" id="IPR000014">
    <property type="entry name" value="PAS"/>
</dbReference>
<evidence type="ECO:0000256" key="9">
    <source>
        <dbReference type="ARBA" id="ARBA00022840"/>
    </source>
</evidence>
<evidence type="ECO:0000259" key="19">
    <source>
        <dbReference type="PROSITE" id="PS50113"/>
    </source>
</evidence>
<dbReference type="InterPro" id="IPR036890">
    <property type="entry name" value="HATPase_C_sf"/>
</dbReference>
<evidence type="ECO:0000256" key="5">
    <source>
        <dbReference type="ARBA" id="ARBA00022553"/>
    </source>
</evidence>
<comment type="caution">
    <text evidence="20">The sequence shown here is derived from an EMBL/GenBank/DDBJ whole genome shotgun (WGS) entry which is preliminary data.</text>
</comment>
<dbReference type="Pfam" id="PF00512">
    <property type="entry name" value="HisKA"/>
    <property type="match status" value="1"/>
</dbReference>
<feature type="domain" description="Histidine kinase" evidence="16">
    <location>
        <begin position="609"/>
        <end position="832"/>
    </location>
</feature>
<dbReference type="InterPro" id="IPR003661">
    <property type="entry name" value="HisK_dim/P_dom"/>
</dbReference>
<dbReference type="SUPFAM" id="SSF55781">
    <property type="entry name" value="GAF domain-like"/>
    <property type="match status" value="1"/>
</dbReference>
<evidence type="ECO:0000313" key="21">
    <source>
        <dbReference type="Proteomes" id="UP000003781"/>
    </source>
</evidence>
<dbReference type="RefSeq" id="WP_008277086.1">
    <property type="nucleotide sequence ID" value="NZ_AAXW01000036.1"/>
</dbReference>
<feature type="domain" description="PAC" evidence="19">
    <location>
        <begin position="237"/>
        <end position="289"/>
    </location>
</feature>
<dbReference type="InterPro" id="IPR013656">
    <property type="entry name" value="PAS_4"/>
</dbReference>
<dbReference type="SMART" id="SM00387">
    <property type="entry name" value="HATPase_c"/>
    <property type="match status" value="1"/>
</dbReference>
<dbReference type="Pfam" id="PF08447">
    <property type="entry name" value="PAS_3"/>
    <property type="match status" value="1"/>
</dbReference>
<dbReference type="Gene3D" id="3.30.450.20">
    <property type="entry name" value="PAS domain"/>
    <property type="match status" value="3"/>
</dbReference>
<dbReference type="InterPro" id="IPR003594">
    <property type="entry name" value="HATPase_dom"/>
</dbReference>
<evidence type="ECO:0000256" key="14">
    <source>
        <dbReference type="PROSITE-ProRule" id="PRU00169"/>
    </source>
</evidence>
<dbReference type="Gene3D" id="3.30.450.40">
    <property type="match status" value="1"/>
</dbReference>
<dbReference type="SUPFAM" id="SSF55785">
    <property type="entry name" value="PYP-like sensor domain (PAS domain)"/>
    <property type="match status" value="3"/>
</dbReference>
<keyword evidence="11" id="KW-0472">Membrane</keyword>
<keyword evidence="5 14" id="KW-0597">Phosphoprotein</keyword>
<evidence type="ECO:0000259" key="17">
    <source>
        <dbReference type="PROSITE" id="PS50110"/>
    </source>
</evidence>
<feature type="domain" description="PAS" evidence="18">
    <location>
        <begin position="42"/>
        <end position="114"/>
    </location>
</feature>
<dbReference type="PANTHER" id="PTHR43047:SF72">
    <property type="entry name" value="OSMOSENSING HISTIDINE PROTEIN KINASE SLN1"/>
    <property type="match status" value="1"/>
</dbReference>
<comment type="similarity">
    <text evidence="3">In the N-terminal section; belongs to the phytochrome family.</text>
</comment>
<dbReference type="SUPFAM" id="SSF55874">
    <property type="entry name" value="ATPase domain of HSP90 chaperone/DNA topoisomerase II/histidine kinase"/>
    <property type="match status" value="1"/>
</dbReference>
<dbReference type="Pfam" id="PF02518">
    <property type="entry name" value="HATPase_c"/>
    <property type="match status" value="1"/>
</dbReference>
<proteinExistence type="inferred from homology"/>
<dbReference type="eggNOG" id="COG2202">
    <property type="taxonomic scope" value="Bacteria"/>
</dbReference>
<dbReference type="GO" id="GO:0009927">
    <property type="term" value="F:histidine phosphotransfer kinase activity"/>
    <property type="evidence" value="ECO:0007669"/>
    <property type="project" value="TreeGrafter"/>
</dbReference>
<dbReference type="PROSITE" id="PS50113">
    <property type="entry name" value="PAC"/>
    <property type="match status" value="3"/>
</dbReference>
<evidence type="ECO:0000313" key="20">
    <source>
        <dbReference type="EMBL" id="EAZ89822.1"/>
    </source>
</evidence>
<dbReference type="InterPro" id="IPR036097">
    <property type="entry name" value="HisK_dim/P_sf"/>
</dbReference>
<protein>
    <recommendedName>
        <fullName evidence="13">Circadian input-output histidine kinase CikA</fullName>
        <ecNumber evidence="4">2.7.13.3</ecNumber>
    </recommendedName>
</protein>
<dbReference type="Pfam" id="PF01590">
    <property type="entry name" value="GAF"/>
    <property type="match status" value="1"/>
</dbReference>
<dbReference type="eggNOG" id="COG5002">
    <property type="taxonomic scope" value="Bacteria"/>
</dbReference>
<evidence type="ECO:0000256" key="15">
    <source>
        <dbReference type="SAM" id="Coils"/>
    </source>
</evidence>
<feature type="modified residue" description="4-aspartylphosphate" evidence="14">
    <location>
        <position position="907"/>
    </location>
</feature>
<feature type="domain" description="Response regulatory" evidence="17">
    <location>
        <begin position="858"/>
        <end position="974"/>
    </location>
</feature>
<dbReference type="Pfam" id="PF00989">
    <property type="entry name" value="PAS"/>
    <property type="match status" value="1"/>
</dbReference>
<evidence type="ECO:0000256" key="4">
    <source>
        <dbReference type="ARBA" id="ARBA00012438"/>
    </source>
</evidence>
<dbReference type="InterPro" id="IPR000700">
    <property type="entry name" value="PAS-assoc_C"/>
</dbReference>
<dbReference type="SMART" id="SM00388">
    <property type="entry name" value="HisKA"/>
    <property type="match status" value="1"/>
</dbReference>
<dbReference type="PRINTS" id="PR00344">
    <property type="entry name" value="BCTRLSENSOR"/>
</dbReference>
<evidence type="ECO:0000256" key="13">
    <source>
        <dbReference type="ARBA" id="ARBA00074306"/>
    </source>
</evidence>
<evidence type="ECO:0000256" key="12">
    <source>
        <dbReference type="ARBA" id="ARBA00023306"/>
    </source>
</evidence>
<dbReference type="GO" id="GO:0005886">
    <property type="term" value="C:plasma membrane"/>
    <property type="evidence" value="ECO:0007669"/>
    <property type="project" value="TreeGrafter"/>
</dbReference>
<dbReference type="InterPro" id="IPR013655">
    <property type="entry name" value="PAS_fold_3"/>
</dbReference>
<keyword evidence="10" id="KW-0902">Two-component regulatory system</keyword>
<feature type="coiled-coil region" evidence="15">
    <location>
        <begin position="575"/>
        <end position="609"/>
    </location>
</feature>
<dbReference type="EC" id="2.7.13.3" evidence="4"/>
<dbReference type="FunFam" id="1.10.287.130:FF:000038">
    <property type="entry name" value="Sensory transduction histidine kinase"/>
    <property type="match status" value="1"/>
</dbReference>
<dbReference type="CDD" id="cd00082">
    <property type="entry name" value="HisKA"/>
    <property type="match status" value="1"/>
</dbReference>
<dbReference type="Pfam" id="PF08448">
    <property type="entry name" value="PAS_4"/>
    <property type="match status" value="1"/>
</dbReference>
<dbReference type="PROSITE" id="PS50110">
    <property type="entry name" value="RESPONSE_REGULATORY"/>
    <property type="match status" value="1"/>
</dbReference>
<keyword evidence="15" id="KW-0175">Coiled coil</keyword>
<evidence type="ECO:0000256" key="3">
    <source>
        <dbReference type="ARBA" id="ARBA00006402"/>
    </source>
</evidence>
<dbReference type="CDD" id="cd00130">
    <property type="entry name" value="PAS"/>
    <property type="match status" value="3"/>
</dbReference>
<evidence type="ECO:0000256" key="2">
    <source>
        <dbReference type="ARBA" id="ARBA00004370"/>
    </source>
</evidence>
<dbReference type="GO" id="GO:0006355">
    <property type="term" value="P:regulation of DNA-templated transcription"/>
    <property type="evidence" value="ECO:0007669"/>
    <property type="project" value="InterPro"/>
</dbReference>
<dbReference type="PROSITE" id="PS50112">
    <property type="entry name" value="PAS"/>
    <property type="match status" value="3"/>
</dbReference>
<feature type="domain" description="PAS" evidence="18">
    <location>
        <begin position="463"/>
        <end position="515"/>
    </location>
</feature>
<dbReference type="SUPFAM" id="SSF52172">
    <property type="entry name" value="CheY-like"/>
    <property type="match status" value="1"/>
</dbReference>
<dbReference type="InterPro" id="IPR035965">
    <property type="entry name" value="PAS-like_dom_sf"/>
</dbReference>
<reference evidence="20 21" key="1">
    <citation type="submission" date="2007-03" db="EMBL/GenBank/DDBJ databases">
        <authorList>
            <person name="Stal L."/>
            <person name="Ferriera S."/>
            <person name="Johnson J."/>
            <person name="Kravitz S."/>
            <person name="Beeson K."/>
            <person name="Sutton G."/>
            <person name="Rogers Y.-H."/>
            <person name="Friedman R."/>
            <person name="Frazier M."/>
            <person name="Venter J.C."/>
        </authorList>
    </citation>
    <scope>NUCLEOTIDE SEQUENCE [LARGE SCALE GENOMIC DNA]</scope>
    <source>
        <strain evidence="20 21">CCY0110</strain>
    </source>
</reference>
<evidence type="ECO:0000256" key="8">
    <source>
        <dbReference type="ARBA" id="ARBA00022777"/>
    </source>
</evidence>
<dbReference type="SMART" id="SM00448">
    <property type="entry name" value="REC"/>
    <property type="match status" value="1"/>
</dbReference>
<feature type="domain" description="PAC" evidence="19">
    <location>
        <begin position="118"/>
        <end position="170"/>
    </location>
</feature>
<dbReference type="PANTHER" id="PTHR43047">
    <property type="entry name" value="TWO-COMPONENT HISTIDINE PROTEIN KINASE"/>
    <property type="match status" value="1"/>
</dbReference>
<keyword evidence="12" id="KW-0131">Cell cycle</keyword>
<keyword evidence="8" id="KW-0418">Kinase</keyword>
<name>A3IUN0_9CHRO</name>
<dbReference type="Pfam" id="PF00072">
    <property type="entry name" value="Response_reg"/>
    <property type="match status" value="1"/>
</dbReference>
<dbReference type="GO" id="GO:0000155">
    <property type="term" value="F:phosphorelay sensor kinase activity"/>
    <property type="evidence" value="ECO:0007669"/>
    <property type="project" value="InterPro"/>
</dbReference>
<feature type="domain" description="PAS" evidence="18">
    <location>
        <begin position="164"/>
        <end position="235"/>
    </location>
</feature>
<dbReference type="EMBL" id="AAXW01000036">
    <property type="protein sequence ID" value="EAZ89822.1"/>
    <property type="molecule type" value="Genomic_DNA"/>
</dbReference>
<dbReference type="Gene3D" id="1.10.287.130">
    <property type="match status" value="1"/>
</dbReference>
<evidence type="ECO:0000256" key="6">
    <source>
        <dbReference type="ARBA" id="ARBA00022679"/>
    </source>
</evidence>
<dbReference type="FunFam" id="3.30.565.10:FF:000010">
    <property type="entry name" value="Sensor histidine kinase RcsC"/>
    <property type="match status" value="1"/>
</dbReference>
<dbReference type="InterPro" id="IPR013767">
    <property type="entry name" value="PAS_fold"/>
</dbReference>
<evidence type="ECO:0000259" key="18">
    <source>
        <dbReference type="PROSITE" id="PS50112"/>
    </source>
</evidence>
<feature type="domain" description="PAC" evidence="19">
    <location>
        <begin position="541"/>
        <end position="591"/>
    </location>
</feature>
<evidence type="ECO:0000259" key="16">
    <source>
        <dbReference type="PROSITE" id="PS50109"/>
    </source>
</evidence>
<dbReference type="InterPro" id="IPR011006">
    <property type="entry name" value="CheY-like_superfamily"/>
</dbReference>
<dbReference type="InterPro" id="IPR001789">
    <property type="entry name" value="Sig_transdc_resp-reg_receiver"/>
</dbReference>
<organism evidence="20 21">
    <name type="scientific">Crocosphaera chwakensis CCY0110</name>
    <dbReference type="NCBI Taxonomy" id="391612"/>
    <lineage>
        <taxon>Bacteria</taxon>
        <taxon>Bacillati</taxon>
        <taxon>Cyanobacteriota</taxon>
        <taxon>Cyanophyceae</taxon>
        <taxon>Oscillatoriophycideae</taxon>
        <taxon>Chroococcales</taxon>
        <taxon>Aphanothecaceae</taxon>
        <taxon>Crocosphaera</taxon>
        <taxon>Crocosphaera chwakensis</taxon>
    </lineage>
</organism>
<evidence type="ECO:0000256" key="1">
    <source>
        <dbReference type="ARBA" id="ARBA00000085"/>
    </source>
</evidence>
<dbReference type="InterPro" id="IPR001610">
    <property type="entry name" value="PAC"/>
</dbReference>
<accession>A3IUN0</accession>
<dbReference type="CDD" id="cd17546">
    <property type="entry name" value="REC_hyHK_CKI1_RcsC-like"/>
    <property type="match status" value="1"/>
</dbReference>
<dbReference type="PROSITE" id="PS50109">
    <property type="entry name" value="HIS_KIN"/>
    <property type="match status" value="1"/>
</dbReference>
<evidence type="ECO:0000256" key="10">
    <source>
        <dbReference type="ARBA" id="ARBA00023012"/>
    </source>
</evidence>
<keyword evidence="9" id="KW-0067">ATP-binding</keyword>
<dbReference type="Proteomes" id="UP000003781">
    <property type="component" value="Unassembled WGS sequence"/>
</dbReference>
<dbReference type="AlphaFoldDB" id="A3IUN0"/>
<dbReference type="InterPro" id="IPR003018">
    <property type="entry name" value="GAF"/>
</dbReference>
<dbReference type="Gene3D" id="3.40.50.2300">
    <property type="match status" value="1"/>
</dbReference>
<dbReference type="SUPFAM" id="SSF47384">
    <property type="entry name" value="Homodimeric domain of signal transducing histidine kinase"/>
    <property type="match status" value="1"/>
</dbReference>
<dbReference type="NCBIfam" id="TIGR00229">
    <property type="entry name" value="sensory_box"/>
    <property type="match status" value="3"/>
</dbReference>
<dbReference type="eggNOG" id="COG0745">
    <property type="taxonomic scope" value="Bacteria"/>
</dbReference>
<dbReference type="OrthoDB" id="502671at2"/>
<dbReference type="SMART" id="SM00091">
    <property type="entry name" value="PAS"/>
    <property type="match status" value="3"/>
</dbReference>
<evidence type="ECO:0000256" key="11">
    <source>
        <dbReference type="ARBA" id="ARBA00023136"/>
    </source>
</evidence>
<dbReference type="InterPro" id="IPR005467">
    <property type="entry name" value="His_kinase_dom"/>
</dbReference>